<evidence type="ECO:0000313" key="2">
    <source>
        <dbReference type="Proteomes" id="UP000284824"/>
    </source>
</evidence>
<evidence type="ECO:0008006" key="3">
    <source>
        <dbReference type="Google" id="ProtNLM"/>
    </source>
</evidence>
<dbReference type="AlphaFoldDB" id="A0A438M1N2"/>
<protein>
    <recommendedName>
        <fullName evidence="3">HTH cro/C1-type domain-containing protein</fullName>
    </recommendedName>
</protein>
<evidence type="ECO:0000313" key="1">
    <source>
        <dbReference type="EMBL" id="RVX39734.1"/>
    </source>
</evidence>
<accession>A0A438M1N2</accession>
<name>A0A438M1N2_9ACTN</name>
<gene>
    <name evidence="1" type="ORF">EDD27_2099</name>
</gene>
<dbReference type="EMBL" id="SAUN01000001">
    <property type="protein sequence ID" value="RVX39734.1"/>
    <property type="molecule type" value="Genomic_DNA"/>
</dbReference>
<reference evidence="1 2" key="1">
    <citation type="submission" date="2019-01" db="EMBL/GenBank/DDBJ databases">
        <title>Sequencing the genomes of 1000 actinobacteria strains.</title>
        <authorList>
            <person name="Klenk H.-P."/>
        </authorList>
    </citation>
    <scope>NUCLEOTIDE SEQUENCE [LARGE SCALE GENOMIC DNA]</scope>
    <source>
        <strain evidence="1 2">DSM 43925</strain>
    </source>
</reference>
<proteinExistence type="predicted"/>
<sequence>MGTQGTPPPWAVRLRVQRKAEVGTVADMARRLKGVADGPLPTVGDLTRMIRGWERGDHYPSERYRLLYARALNATEADLFDLDERPSVPVPALPLESVAPDLDLYERITRTLQDPRRVDQGTVDWLATCLAEHRKVEDTIGSRPLLGIVRQQLGIVVELAQSARGGIADTVVDLAAQYAQFVAWMSLDIDDQAAALAWYDRAHDWALEIGDVNMATTTLSMKAHQAWSAGNARRTVRLAEAARWHDGRVTPGVRGMATQMAARGHALAGEARPARTLLDEAEALIRRAAEHADDEPAWMYFYDETWFRLQRGMTELHLSNWPKAADLLTAGLASLPASYKRDRAWYGSCLAKAHAQAGDVETALQVSLPIVADAITLNRHAHKELIDVAALLTRHPSRQAAALLDALADASRTDN</sequence>
<keyword evidence="2" id="KW-1185">Reference proteome</keyword>
<comment type="caution">
    <text evidence="1">The sequence shown here is derived from an EMBL/GenBank/DDBJ whole genome shotgun (WGS) entry which is preliminary data.</text>
</comment>
<dbReference type="Proteomes" id="UP000284824">
    <property type="component" value="Unassembled WGS sequence"/>
</dbReference>
<organism evidence="1 2">
    <name type="scientific">Nonomuraea polychroma</name>
    <dbReference type="NCBI Taxonomy" id="46176"/>
    <lineage>
        <taxon>Bacteria</taxon>
        <taxon>Bacillati</taxon>
        <taxon>Actinomycetota</taxon>
        <taxon>Actinomycetes</taxon>
        <taxon>Streptosporangiales</taxon>
        <taxon>Streptosporangiaceae</taxon>
        <taxon>Nonomuraea</taxon>
    </lineage>
</organism>